<dbReference type="PROSITE" id="PS00073">
    <property type="entry name" value="ACYL_COA_DH_2"/>
    <property type="match status" value="1"/>
</dbReference>
<feature type="domain" description="Acyl-CoA oxidase/dehydrogenase middle" evidence="7">
    <location>
        <begin position="88"/>
        <end position="187"/>
    </location>
</feature>
<comment type="caution">
    <text evidence="8">The sequence shown here is derived from an EMBL/GenBank/DDBJ whole genome shotgun (WGS) entry which is preliminary data.</text>
</comment>
<evidence type="ECO:0000256" key="4">
    <source>
        <dbReference type="ARBA" id="ARBA00022827"/>
    </source>
</evidence>
<dbReference type="SUPFAM" id="SSF56645">
    <property type="entry name" value="Acyl-CoA dehydrogenase NM domain-like"/>
    <property type="match status" value="1"/>
</dbReference>
<dbReference type="Pfam" id="PF02770">
    <property type="entry name" value="Acyl-CoA_dh_M"/>
    <property type="match status" value="1"/>
</dbReference>
<keyword evidence="5" id="KW-0560">Oxidoreductase</keyword>
<protein>
    <recommendedName>
        <fullName evidence="10">DNA alkylation response protein</fullName>
    </recommendedName>
</protein>
<dbReference type="InterPro" id="IPR009100">
    <property type="entry name" value="AcylCoA_DH/oxidase_NM_dom_sf"/>
</dbReference>
<accession>A0A2R6A5P4</accession>
<proteinExistence type="inferred from homology"/>
<evidence type="ECO:0000256" key="1">
    <source>
        <dbReference type="ARBA" id="ARBA00001974"/>
    </source>
</evidence>
<dbReference type="InterPro" id="IPR006089">
    <property type="entry name" value="Acyl-CoA_DH_CS"/>
</dbReference>
<evidence type="ECO:0000256" key="5">
    <source>
        <dbReference type="RuleBase" id="RU362125"/>
    </source>
</evidence>
<dbReference type="EMBL" id="NEXC01000188">
    <property type="protein sequence ID" value="PSN81681.1"/>
    <property type="molecule type" value="Genomic_DNA"/>
</dbReference>
<dbReference type="Gene3D" id="2.40.110.20">
    <property type="match status" value="1"/>
</dbReference>
<feature type="domain" description="Acyl-CoA dehydrogenase/oxidase C-terminal" evidence="6">
    <location>
        <begin position="198"/>
        <end position="355"/>
    </location>
</feature>
<dbReference type="Gene3D" id="1.20.140.10">
    <property type="entry name" value="Butyryl-CoA Dehydrogenase, subunit A, domain 3"/>
    <property type="match status" value="1"/>
</dbReference>
<dbReference type="Pfam" id="PF00441">
    <property type="entry name" value="Acyl-CoA_dh_1"/>
    <property type="match status" value="1"/>
</dbReference>
<organism evidence="8 9">
    <name type="scientific">Candidatus Marsarchaeota G1 archaeon OSP_D</name>
    <dbReference type="NCBI Taxonomy" id="1978155"/>
    <lineage>
        <taxon>Archaea</taxon>
        <taxon>Candidatus Marsarchaeota</taxon>
        <taxon>Candidatus Marsarchaeota group 1</taxon>
    </lineage>
</organism>
<dbReference type="InterPro" id="IPR009075">
    <property type="entry name" value="AcylCo_DH/oxidase_C"/>
</dbReference>
<evidence type="ECO:0008006" key="10">
    <source>
        <dbReference type="Google" id="ProtNLM"/>
    </source>
</evidence>
<evidence type="ECO:0000313" key="8">
    <source>
        <dbReference type="EMBL" id="PSN81681.1"/>
    </source>
</evidence>
<comment type="similarity">
    <text evidence="2 5">Belongs to the acyl-CoA dehydrogenase family.</text>
</comment>
<evidence type="ECO:0000256" key="2">
    <source>
        <dbReference type="ARBA" id="ARBA00009347"/>
    </source>
</evidence>
<dbReference type="PANTHER" id="PTHR42707">
    <property type="entry name" value="ACYL-COA DEHYDROGENASE"/>
    <property type="match status" value="1"/>
</dbReference>
<dbReference type="InterPro" id="IPR052904">
    <property type="entry name" value="Acyl-CoA_dehydrogenase-like"/>
</dbReference>
<gene>
    <name evidence="8" type="ORF">B9Q01_10745</name>
</gene>
<reference evidence="8 9" key="1">
    <citation type="submission" date="2017-04" db="EMBL/GenBank/DDBJ databases">
        <title>Novel microbial lineages endemic to geothermal iron-oxide mats fill important gaps in the evolutionary history of Archaea.</title>
        <authorList>
            <person name="Jay Z.J."/>
            <person name="Beam J.P."/>
            <person name="Dlakic M."/>
            <person name="Rusch D.B."/>
            <person name="Kozubal M.A."/>
            <person name="Inskeep W.P."/>
        </authorList>
    </citation>
    <scope>NUCLEOTIDE SEQUENCE [LARGE SCALE GENOMIC DNA]</scope>
    <source>
        <strain evidence="8">OSP_D</strain>
    </source>
</reference>
<keyword evidence="3 5" id="KW-0285">Flavoprotein</keyword>
<evidence type="ECO:0000313" key="9">
    <source>
        <dbReference type="Proteomes" id="UP000240880"/>
    </source>
</evidence>
<keyword evidence="4 5" id="KW-0274">FAD</keyword>
<evidence type="ECO:0000259" key="7">
    <source>
        <dbReference type="Pfam" id="PF02770"/>
    </source>
</evidence>
<dbReference type="AlphaFoldDB" id="A0A2R6A5P4"/>
<evidence type="ECO:0000256" key="3">
    <source>
        <dbReference type="ARBA" id="ARBA00022630"/>
    </source>
</evidence>
<name>A0A2R6A5P4_9ARCH</name>
<dbReference type="GO" id="GO:0003995">
    <property type="term" value="F:acyl-CoA dehydrogenase activity"/>
    <property type="evidence" value="ECO:0007669"/>
    <property type="project" value="InterPro"/>
</dbReference>
<dbReference type="PANTHER" id="PTHR42707:SF2">
    <property type="entry name" value="ACD11 DEHYDROGENASE"/>
    <property type="match status" value="1"/>
</dbReference>
<evidence type="ECO:0000259" key="6">
    <source>
        <dbReference type="Pfam" id="PF00441"/>
    </source>
</evidence>
<dbReference type="InterPro" id="IPR036250">
    <property type="entry name" value="AcylCo_DH-like_C"/>
</dbReference>
<dbReference type="SUPFAM" id="SSF47203">
    <property type="entry name" value="Acyl-CoA dehydrogenase C-terminal domain-like"/>
    <property type="match status" value="1"/>
</dbReference>
<dbReference type="Proteomes" id="UP000240880">
    <property type="component" value="Unassembled WGS sequence"/>
</dbReference>
<dbReference type="InterPro" id="IPR006091">
    <property type="entry name" value="Acyl-CoA_Oxase/DH_mid-dom"/>
</dbReference>
<sequence length="476" mass="53492">MFLNTKFIFIVNSPPLRTGSLVFDEKPYTSGDWFHYFCCVYLIGDPGISCILTVTNQTAYAIYKYGDESTKKFLPFLIGESDTLAFGATWFTEIQGGSDLGANLVEARPDGTIWKLKGTKYFCSNAGVANFAIVTARARGAKEGAKGISLFLVPEFDSNGKRNFRVTRLKQKSGTLSVPTGEVEFENSEAFLIGKPEMGIYYTTENLMVSRLSNAMGALGIARKAYLEAYYYAKKRSAFGKKLLEHPLVQRDLIEMEVYIEGTMAITLKAIHEFQKSFKETPPYTERYHYARLLTHIAKNLTADMSSYVTRLAMELHGGIGFLSEFPVERWHREALITPIWEGTSNIQALDMLEAIVKKSAHLPLLKELEDMAIDLKACETHALELYKHAHTRAESTLKSLNALSEEEAQFFAKDVLSELGHALAVATLVHASYRLSSKRLLNVAEVYHEKFVEKKAIGTTQEKERKNIIEIDEGF</sequence>
<comment type="cofactor">
    <cofactor evidence="1 5">
        <name>FAD</name>
        <dbReference type="ChEBI" id="CHEBI:57692"/>
    </cofactor>
</comment>